<name>A0A1H0EHA4_9BACT</name>
<evidence type="ECO:0000313" key="2">
    <source>
        <dbReference type="Proteomes" id="UP000199134"/>
    </source>
</evidence>
<dbReference type="RefSeq" id="WP_091852070.1">
    <property type="nucleotide sequence ID" value="NZ_FNIW01000003.1"/>
</dbReference>
<gene>
    <name evidence="1" type="ORF">SAMN04487900_103163</name>
</gene>
<organism evidence="1 2">
    <name type="scientific">Prevotella communis</name>
    <dbReference type="NCBI Taxonomy" id="2913614"/>
    <lineage>
        <taxon>Bacteria</taxon>
        <taxon>Pseudomonadati</taxon>
        <taxon>Bacteroidota</taxon>
        <taxon>Bacteroidia</taxon>
        <taxon>Bacteroidales</taxon>
        <taxon>Prevotellaceae</taxon>
        <taxon>Prevotella</taxon>
    </lineage>
</organism>
<reference evidence="2" key="1">
    <citation type="submission" date="2016-10" db="EMBL/GenBank/DDBJ databases">
        <authorList>
            <person name="de Groot N.N."/>
        </authorList>
    </citation>
    <scope>NUCLEOTIDE SEQUENCE [LARGE SCALE GENOMIC DNA]</scope>
    <source>
        <strain evidence="2">BP1-145</strain>
    </source>
</reference>
<comment type="caution">
    <text evidence="1">The sequence shown here is derived from an EMBL/GenBank/DDBJ whole genome shotgun (WGS) entry which is preliminary data.</text>
</comment>
<dbReference type="OrthoDB" id="1090625at2"/>
<dbReference type="AlphaFoldDB" id="A0A1H0EHA4"/>
<dbReference type="Proteomes" id="UP000199134">
    <property type="component" value="Unassembled WGS sequence"/>
</dbReference>
<accession>A0A1H0EHA4</accession>
<dbReference type="InterPro" id="IPR046558">
    <property type="entry name" value="DUF6712"/>
</dbReference>
<proteinExistence type="predicted"/>
<protein>
    <submittedName>
        <fullName evidence="1">Uncharacterized protein</fullName>
    </submittedName>
</protein>
<sequence>MKLITSDDQLRLLIPNVLATVEGEPTLIEKLYPYLESAEQWAIDTFVPEAIFDEIAAADSFGPNERFRFPLEKLVACHAYMTAIPSLDLILTPNGFGIVSNQNVVPASRERVDALITSLESQRDAAIEALILRLSSRSDWRESPQGQYFAATMFPFLNLCRRLAIRDHIWDSYQQLRERLIKIEAVLADTYFSHPQMEVFRSHVITQDRTASDLESQVIRSLQSYELQLLTDIQVHPQCYYDLVTIIREHEDVFPAWHSSPVAELFTPKVFKNTKNSSAYWF</sequence>
<dbReference type="EMBL" id="FNIW01000003">
    <property type="protein sequence ID" value="SDN81742.1"/>
    <property type="molecule type" value="Genomic_DNA"/>
</dbReference>
<dbReference type="Pfam" id="PF20459">
    <property type="entry name" value="DUF6712"/>
    <property type="match status" value="1"/>
</dbReference>
<evidence type="ECO:0000313" key="1">
    <source>
        <dbReference type="EMBL" id="SDN81742.1"/>
    </source>
</evidence>